<dbReference type="EMBL" id="BAAAKK010000002">
    <property type="protein sequence ID" value="GAA1420578.1"/>
    <property type="molecule type" value="Genomic_DNA"/>
</dbReference>
<reference evidence="2" key="1">
    <citation type="journal article" date="2019" name="Int. J. Syst. Evol. Microbiol.">
        <title>The Global Catalogue of Microorganisms (GCM) 10K type strain sequencing project: providing services to taxonomists for standard genome sequencing and annotation.</title>
        <authorList>
            <consortium name="The Broad Institute Genomics Platform"/>
            <consortium name="The Broad Institute Genome Sequencing Center for Infectious Disease"/>
            <person name="Wu L."/>
            <person name="Ma J."/>
        </authorList>
    </citation>
    <scope>NUCLEOTIDE SEQUENCE [LARGE SCALE GENOMIC DNA]</scope>
    <source>
        <strain evidence="2">JCM 12398</strain>
    </source>
</reference>
<dbReference type="Proteomes" id="UP001501266">
    <property type="component" value="Unassembled WGS sequence"/>
</dbReference>
<sequence>MDESISVAELADEFGHTDAGRAIRAFLRSPDDGYGPFAGHLFRSLWRLSPEQAERVRQRFS</sequence>
<name>A0ABP4JFC8_9MICO</name>
<dbReference type="RefSeq" id="WP_343918054.1">
    <property type="nucleotide sequence ID" value="NZ_BAAAKK010000002.1"/>
</dbReference>
<organism evidence="1 2">
    <name type="scientific">Agrococcus citreus</name>
    <dbReference type="NCBI Taxonomy" id="84643"/>
    <lineage>
        <taxon>Bacteria</taxon>
        <taxon>Bacillati</taxon>
        <taxon>Actinomycetota</taxon>
        <taxon>Actinomycetes</taxon>
        <taxon>Micrococcales</taxon>
        <taxon>Microbacteriaceae</taxon>
        <taxon>Agrococcus</taxon>
    </lineage>
</organism>
<protein>
    <submittedName>
        <fullName evidence="1">Uncharacterized protein</fullName>
    </submittedName>
</protein>
<keyword evidence="2" id="KW-1185">Reference proteome</keyword>
<evidence type="ECO:0000313" key="2">
    <source>
        <dbReference type="Proteomes" id="UP001501266"/>
    </source>
</evidence>
<gene>
    <name evidence="1" type="ORF">GCM10009640_10100</name>
</gene>
<accession>A0ABP4JFC8</accession>
<evidence type="ECO:0000313" key="1">
    <source>
        <dbReference type="EMBL" id="GAA1420578.1"/>
    </source>
</evidence>
<proteinExistence type="predicted"/>
<comment type="caution">
    <text evidence="1">The sequence shown here is derived from an EMBL/GenBank/DDBJ whole genome shotgun (WGS) entry which is preliminary data.</text>
</comment>